<dbReference type="EMBL" id="JBAWKB010000002">
    <property type="protein sequence ID" value="MFH6772114.1"/>
    <property type="molecule type" value="Genomic_DNA"/>
</dbReference>
<name>A0ABW7MZ69_9FLAO</name>
<feature type="transmembrane region" description="Helical" evidence="1">
    <location>
        <begin position="30"/>
        <end position="46"/>
    </location>
</feature>
<proteinExistence type="predicted"/>
<reference evidence="2 3" key="1">
    <citation type="submission" date="2024-02" db="EMBL/GenBank/DDBJ databases">
        <title>A Gaetbulibacter species isolated from tidal flats and genomic insights of their niches.</title>
        <authorList>
            <person name="Ye Y."/>
        </authorList>
    </citation>
    <scope>NUCLEOTIDE SEQUENCE [LARGE SCALE GENOMIC DNA]</scope>
    <source>
        <strain evidence="2 3">KYW382</strain>
    </source>
</reference>
<keyword evidence="1" id="KW-0812">Transmembrane</keyword>
<keyword evidence="1" id="KW-0472">Membrane</keyword>
<organism evidence="2 3">
    <name type="scientific">Gaetbulibacter aestuarii</name>
    <dbReference type="NCBI Taxonomy" id="1502358"/>
    <lineage>
        <taxon>Bacteria</taxon>
        <taxon>Pseudomonadati</taxon>
        <taxon>Bacteroidota</taxon>
        <taxon>Flavobacteriia</taxon>
        <taxon>Flavobacteriales</taxon>
        <taxon>Flavobacteriaceae</taxon>
        <taxon>Gaetbulibacter</taxon>
    </lineage>
</organism>
<evidence type="ECO:0000256" key="1">
    <source>
        <dbReference type="SAM" id="Phobius"/>
    </source>
</evidence>
<evidence type="ECO:0000313" key="3">
    <source>
        <dbReference type="Proteomes" id="UP001610100"/>
    </source>
</evidence>
<keyword evidence="3" id="KW-1185">Reference proteome</keyword>
<dbReference type="RefSeq" id="WP_344741387.1">
    <property type="nucleotide sequence ID" value="NZ_BAABAY010000002.1"/>
</dbReference>
<keyword evidence="1" id="KW-1133">Transmembrane helix</keyword>
<accession>A0ABW7MZ69</accession>
<evidence type="ECO:0000313" key="2">
    <source>
        <dbReference type="EMBL" id="MFH6772114.1"/>
    </source>
</evidence>
<sequence length="128" mass="14066">MKKLFTILALIAAILAIILAVLPVSNLAVIPSIAALIFGVLAFYFSKKSGEVKKLVQFSFLLTTAALVLVVYKALFTETEVSSTETLDAKETQFKEEAIDELEELDIDNIDEIDGIELDDSIEDIELN</sequence>
<protein>
    <submittedName>
        <fullName evidence="2">FUSC family protein</fullName>
    </submittedName>
</protein>
<dbReference type="Proteomes" id="UP001610100">
    <property type="component" value="Unassembled WGS sequence"/>
</dbReference>
<feature type="transmembrane region" description="Helical" evidence="1">
    <location>
        <begin position="58"/>
        <end position="76"/>
    </location>
</feature>
<comment type="caution">
    <text evidence="2">The sequence shown here is derived from an EMBL/GenBank/DDBJ whole genome shotgun (WGS) entry which is preliminary data.</text>
</comment>
<gene>
    <name evidence="2" type="ORF">V8G58_09230</name>
</gene>